<evidence type="ECO:0000313" key="2">
    <source>
        <dbReference type="Proteomes" id="UP000001519"/>
    </source>
</evidence>
<reference evidence="1" key="4">
    <citation type="submission" date="2025-09" db="UniProtKB">
        <authorList>
            <consortium name="Ensembl"/>
        </authorList>
    </citation>
    <scope>IDENTIFICATION</scope>
</reference>
<name>A0A2I2YHV1_GORGO</name>
<organism evidence="1 2">
    <name type="scientific">Gorilla gorilla gorilla</name>
    <name type="common">Western lowland gorilla</name>
    <dbReference type="NCBI Taxonomy" id="9595"/>
    <lineage>
        <taxon>Eukaryota</taxon>
        <taxon>Metazoa</taxon>
        <taxon>Chordata</taxon>
        <taxon>Craniata</taxon>
        <taxon>Vertebrata</taxon>
        <taxon>Euteleostomi</taxon>
        <taxon>Mammalia</taxon>
        <taxon>Eutheria</taxon>
        <taxon>Euarchontoglires</taxon>
        <taxon>Primates</taxon>
        <taxon>Haplorrhini</taxon>
        <taxon>Catarrhini</taxon>
        <taxon>Hominidae</taxon>
        <taxon>Gorilla</taxon>
    </lineage>
</organism>
<reference evidence="2" key="1">
    <citation type="submission" date="2011-05" db="EMBL/GenBank/DDBJ databases">
        <title>Insights into the evolution of the great apes provided by the gorilla genome.</title>
        <authorList>
            <person name="Scally A."/>
        </authorList>
    </citation>
    <scope>NUCLEOTIDE SEQUENCE [LARGE SCALE GENOMIC DNA]</scope>
</reference>
<dbReference type="Ensembl" id="ENSGGOT00000049515.1">
    <property type="protein sequence ID" value="ENSGGOP00000034372.1"/>
    <property type="gene ID" value="ENSGGOG00000043660.1"/>
</dbReference>
<dbReference type="OMA" id="FKNTHHS"/>
<proteinExistence type="predicted"/>
<sequence length="50" mass="5845">MLFKSFKNTHHINLHLSLVLLSRNCQCVLGLTQEQFLLDSLFDLFNLIIL</sequence>
<dbReference type="Bgee" id="ENSGGOG00000043660">
    <property type="expression patterns" value="Expressed in prefrontal cortex and 4 other cell types or tissues"/>
</dbReference>
<protein>
    <submittedName>
        <fullName evidence="1">Uncharacterized protein</fullName>
    </submittedName>
</protein>
<dbReference type="AlphaFoldDB" id="A0A2I2YHV1"/>
<reference evidence="1 2" key="2">
    <citation type="journal article" date="2012" name="Nature">
        <title>Insights into hominid evolution from the gorilla genome sequence.</title>
        <authorList>
            <person name="Scally A."/>
            <person name="Dutheil J.Y."/>
            <person name="Hillier L.W."/>
            <person name="Jordan G.E."/>
            <person name="Goodhead I."/>
            <person name="Herrero J."/>
            <person name="Hobolth A."/>
            <person name="Lappalainen T."/>
            <person name="Mailund T."/>
            <person name="Marques-Bonet T."/>
            <person name="McCarthy S."/>
            <person name="Montgomery S.H."/>
            <person name="Schwalie P.C."/>
            <person name="Tang Y.A."/>
            <person name="Ward M.C."/>
            <person name="Xue Y."/>
            <person name="Yngvadottir B."/>
            <person name="Alkan C."/>
            <person name="Andersen L.N."/>
            <person name="Ayub Q."/>
            <person name="Ball E.V."/>
            <person name="Beal K."/>
            <person name="Bradley B.J."/>
            <person name="Chen Y."/>
            <person name="Clee C.M."/>
            <person name="Fitzgerald S."/>
            <person name="Graves T.A."/>
            <person name="Gu Y."/>
            <person name="Heath P."/>
            <person name="Heger A."/>
            <person name="Karakoc E."/>
            <person name="Kolb-Kokocinski A."/>
            <person name="Laird G.K."/>
            <person name="Lunter G."/>
            <person name="Meader S."/>
            <person name="Mort M."/>
            <person name="Mullikin J.C."/>
            <person name="Munch K."/>
            <person name="O'Connor T.D."/>
            <person name="Phillips A.D."/>
            <person name="Prado-Martinez J."/>
            <person name="Rogers A.S."/>
            <person name="Sajjadian S."/>
            <person name="Schmidt D."/>
            <person name="Shaw K."/>
            <person name="Simpson J.T."/>
            <person name="Stenson P.D."/>
            <person name="Turner D.J."/>
            <person name="Vigilant L."/>
            <person name="Vilella A.J."/>
            <person name="Whitener W."/>
            <person name="Zhu B."/>
            <person name="Cooper D.N."/>
            <person name="de Jong P."/>
            <person name="Dermitzakis E.T."/>
            <person name="Eichler E.E."/>
            <person name="Flicek P."/>
            <person name="Goldman N."/>
            <person name="Mundy N.I."/>
            <person name="Ning Z."/>
            <person name="Odom D.T."/>
            <person name="Ponting C.P."/>
            <person name="Quail M.A."/>
            <person name="Ryder O.A."/>
            <person name="Searle S.M."/>
            <person name="Warren W.C."/>
            <person name="Wilson R.K."/>
            <person name="Schierup M.H."/>
            <person name="Rogers J."/>
            <person name="Tyler-Smith C."/>
            <person name="Durbin R."/>
        </authorList>
    </citation>
    <scope>NUCLEOTIDE SEQUENCE [LARGE SCALE GENOMIC DNA]</scope>
</reference>
<evidence type="ECO:0000313" key="1">
    <source>
        <dbReference type="Ensembl" id="ENSGGOP00000034372.1"/>
    </source>
</evidence>
<dbReference type="Proteomes" id="UP000001519">
    <property type="component" value="Chromosome 22"/>
</dbReference>
<accession>A0A2I2YHV1</accession>
<dbReference type="EMBL" id="CABD030121258">
    <property type="status" value="NOT_ANNOTATED_CDS"/>
    <property type="molecule type" value="Genomic_DNA"/>
</dbReference>
<keyword evidence="2" id="KW-1185">Reference proteome</keyword>
<dbReference type="InParanoid" id="A0A2I2YHV1"/>
<dbReference type="GeneTree" id="ENSGT00910000146844"/>
<reference evidence="1" key="3">
    <citation type="submission" date="2025-08" db="UniProtKB">
        <authorList>
            <consortium name="Ensembl"/>
        </authorList>
    </citation>
    <scope>IDENTIFICATION</scope>
</reference>